<gene>
    <name evidence="2" type="ORF">BEMITA_LOCUS7649</name>
</gene>
<name>A0A9P0ACD4_BEMTA</name>
<feature type="compositionally biased region" description="Polar residues" evidence="1">
    <location>
        <begin position="422"/>
        <end position="438"/>
    </location>
</feature>
<feature type="region of interest" description="Disordered" evidence="1">
    <location>
        <begin position="421"/>
        <end position="447"/>
    </location>
</feature>
<evidence type="ECO:0000313" key="2">
    <source>
        <dbReference type="EMBL" id="CAH0388758.1"/>
    </source>
</evidence>
<feature type="compositionally biased region" description="Basic and acidic residues" evidence="1">
    <location>
        <begin position="250"/>
        <end position="265"/>
    </location>
</feature>
<organism evidence="2 3">
    <name type="scientific">Bemisia tabaci</name>
    <name type="common">Sweetpotato whitefly</name>
    <name type="synonym">Aleurodes tabaci</name>
    <dbReference type="NCBI Taxonomy" id="7038"/>
    <lineage>
        <taxon>Eukaryota</taxon>
        <taxon>Metazoa</taxon>
        <taxon>Ecdysozoa</taxon>
        <taxon>Arthropoda</taxon>
        <taxon>Hexapoda</taxon>
        <taxon>Insecta</taxon>
        <taxon>Pterygota</taxon>
        <taxon>Neoptera</taxon>
        <taxon>Paraneoptera</taxon>
        <taxon>Hemiptera</taxon>
        <taxon>Sternorrhyncha</taxon>
        <taxon>Aleyrodoidea</taxon>
        <taxon>Aleyrodidae</taxon>
        <taxon>Aleyrodinae</taxon>
        <taxon>Bemisia</taxon>
    </lineage>
</organism>
<protein>
    <submittedName>
        <fullName evidence="2">Uncharacterized protein</fullName>
    </submittedName>
</protein>
<feature type="region of interest" description="Disordered" evidence="1">
    <location>
        <begin position="71"/>
        <end position="214"/>
    </location>
</feature>
<feature type="region of interest" description="Disordered" evidence="1">
    <location>
        <begin position="250"/>
        <end position="286"/>
    </location>
</feature>
<reference evidence="2" key="1">
    <citation type="submission" date="2021-12" db="EMBL/GenBank/DDBJ databases">
        <authorList>
            <person name="King R."/>
        </authorList>
    </citation>
    <scope>NUCLEOTIDE SEQUENCE</scope>
</reference>
<dbReference type="AlphaFoldDB" id="A0A9P0ACD4"/>
<feature type="region of interest" description="Disordered" evidence="1">
    <location>
        <begin position="1"/>
        <end position="54"/>
    </location>
</feature>
<feature type="compositionally biased region" description="Polar residues" evidence="1">
    <location>
        <begin position="161"/>
        <end position="171"/>
    </location>
</feature>
<proteinExistence type="predicted"/>
<sequence>MSIANAKIPPPLPVKMKRPLRKSLVKAEGTEPGAWKLSEESAKKRMSSVGVGGKNSSELIEKTANNVVKIRVESTRPRGGGGGGAAASEDAARSLRQSVKPSRAVRINITSSETEDEFPASKSVVRIATANPPLRSPFAQEPPPLPAKKKHLRFGEKLASGQHSPDSGNSSDIERVSPPVQQWVSDEEDLSYDSLNSCESGSLEDKFQSRLDDKLSRLRDTHLRALIHDRECRRLGDRLSRFILEDPADRDHDIDADHDSGAPRDDDQDIYQNFHEPPTEQDSDSIYQNLDPAQTNFTQENSKDEASEEDFENEIYQNLDPPAPYQSHNGARSQETSFKAHILQSIPKIHGHSFPEPNFKAKVTQDESLTAKVNQSFSEEHLKAKAAPSLTEEYLKTKVKLEDGLKANVTESNSEEYLKAEVTQSSSEEADVTQSSPERNLKAKVTQSSTAEDFQADVIQSFSEETFRAKVTLCPPEEDFKVKVTQSASEETCKAKVTQSVPKVEVGGVKSSSATLEADFDANKYFNFHLSERNFDKGREGAGEEEDYFDTFAGCNHFTGSDFTTESPTIRSSKGTIRGVKNRVRAGIATFLQIPANKQYRYVQKMPDDKLPKKVLDWVLPW</sequence>
<feature type="compositionally biased region" description="Basic and acidic residues" evidence="1">
    <location>
        <begin position="203"/>
        <end position="214"/>
    </location>
</feature>
<keyword evidence="3" id="KW-1185">Reference proteome</keyword>
<dbReference type="Proteomes" id="UP001152759">
    <property type="component" value="Chromosome 4"/>
</dbReference>
<feature type="compositionally biased region" description="Basic residues" evidence="1">
    <location>
        <begin position="15"/>
        <end position="24"/>
    </location>
</feature>
<evidence type="ECO:0000313" key="3">
    <source>
        <dbReference type="Proteomes" id="UP001152759"/>
    </source>
</evidence>
<accession>A0A9P0ACD4</accession>
<dbReference type="EMBL" id="OU963865">
    <property type="protein sequence ID" value="CAH0388758.1"/>
    <property type="molecule type" value="Genomic_DNA"/>
</dbReference>
<evidence type="ECO:0000256" key="1">
    <source>
        <dbReference type="SAM" id="MobiDB-lite"/>
    </source>
</evidence>